<dbReference type="SUPFAM" id="SSF55874">
    <property type="entry name" value="ATPase domain of HSP90 chaperone/DNA topoisomerase II/histidine kinase"/>
    <property type="match status" value="1"/>
</dbReference>
<feature type="transmembrane region" description="Helical" evidence="11">
    <location>
        <begin position="186"/>
        <end position="213"/>
    </location>
</feature>
<dbReference type="FunFam" id="1.10.287.130:FF:000001">
    <property type="entry name" value="Two-component sensor histidine kinase"/>
    <property type="match status" value="1"/>
</dbReference>
<dbReference type="InterPro" id="IPR003594">
    <property type="entry name" value="HATPase_dom"/>
</dbReference>
<keyword evidence="4" id="KW-0597">Phosphoprotein</keyword>
<evidence type="ECO:0000256" key="11">
    <source>
        <dbReference type="SAM" id="Phobius"/>
    </source>
</evidence>
<feature type="domain" description="Histidine kinase" evidence="12">
    <location>
        <begin position="277"/>
        <end position="490"/>
    </location>
</feature>
<dbReference type="KEGG" id="emt:CPZ25_001660"/>
<name>A0A4P9C424_EUBML</name>
<dbReference type="SMART" id="SM00388">
    <property type="entry name" value="HisKA"/>
    <property type="match status" value="1"/>
</dbReference>
<evidence type="ECO:0000256" key="9">
    <source>
        <dbReference type="ARBA" id="ARBA00023012"/>
    </source>
</evidence>
<dbReference type="Pfam" id="PF00672">
    <property type="entry name" value="HAMP"/>
    <property type="match status" value="1"/>
</dbReference>
<dbReference type="EMBL" id="CP029487">
    <property type="protein sequence ID" value="QCT70067.1"/>
    <property type="molecule type" value="Genomic_DNA"/>
</dbReference>
<comment type="catalytic activity">
    <reaction evidence="1">
        <text>ATP + protein L-histidine = ADP + protein N-phospho-L-histidine.</text>
        <dbReference type="EC" id="2.7.13.3"/>
    </reaction>
</comment>
<keyword evidence="5" id="KW-0808">Transferase</keyword>
<comment type="subcellular location">
    <subcellularLocation>
        <location evidence="2">Membrane</location>
    </subcellularLocation>
</comment>
<dbReference type="InterPro" id="IPR036097">
    <property type="entry name" value="HisK_dim/P_sf"/>
</dbReference>
<evidence type="ECO:0000256" key="1">
    <source>
        <dbReference type="ARBA" id="ARBA00000085"/>
    </source>
</evidence>
<dbReference type="Proteomes" id="UP000218387">
    <property type="component" value="Chromosome"/>
</dbReference>
<dbReference type="PROSITE" id="PS50885">
    <property type="entry name" value="HAMP"/>
    <property type="match status" value="1"/>
</dbReference>
<evidence type="ECO:0000256" key="4">
    <source>
        <dbReference type="ARBA" id="ARBA00022553"/>
    </source>
</evidence>
<evidence type="ECO:0000256" key="8">
    <source>
        <dbReference type="ARBA" id="ARBA00022989"/>
    </source>
</evidence>
<evidence type="ECO:0000256" key="5">
    <source>
        <dbReference type="ARBA" id="ARBA00022679"/>
    </source>
</evidence>
<dbReference type="InterPro" id="IPR036890">
    <property type="entry name" value="HATPase_C_sf"/>
</dbReference>
<evidence type="ECO:0000256" key="3">
    <source>
        <dbReference type="ARBA" id="ARBA00012438"/>
    </source>
</evidence>
<dbReference type="Gene3D" id="1.10.287.130">
    <property type="match status" value="1"/>
</dbReference>
<dbReference type="InterPro" id="IPR003661">
    <property type="entry name" value="HisK_dim/P_dom"/>
</dbReference>
<dbReference type="PRINTS" id="PR00344">
    <property type="entry name" value="BCTRLSENSOR"/>
</dbReference>
<evidence type="ECO:0000256" key="7">
    <source>
        <dbReference type="ARBA" id="ARBA00022777"/>
    </source>
</evidence>
<dbReference type="GO" id="GO:0005886">
    <property type="term" value="C:plasma membrane"/>
    <property type="evidence" value="ECO:0007669"/>
    <property type="project" value="TreeGrafter"/>
</dbReference>
<keyword evidence="8 11" id="KW-1133">Transmembrane helix</keyword>
<feature type="domain" description="HAMP" evidence="13">
    <location>
        <begin position="216"/>
        <end position="269"/>
    </location>
</feature>
<dbReference type="SMART" id="SM00304">
    <property type="entry name" value="HAMP"/>
    <property type="match status" value="1"/>
</dbReference>
<dbReference type="GO" id="GO:0000155">
    <property type="term" value="F:phosphorelay sensor kinase activity"/>
    <property type="evidence" value="ECO:0007669"/>
    <property type="project" value="InterPro"/>
</dbReference>
<dbReference type="Pfam" id="PF02518">
    <property type="entry name" value="HATPase_c"/>
    <property type="match status" value="1"/>
</dbReference>
<evidence type="ECO:0000313" key="14">
    <source>
        <dbReference type="EMBL" id="QCT70067.1"/>
    </source>
</evidence>
<dbReference type="Gene3D" id="6.10.340.10">
    <property type="match status" value="1"/>
</dbReference>
<sequence>MSSNKVQEPKPMKLYTRIVLFFVLAFSILLIISFVMVFYFSQQIVLNENRSNLIKFNSYIINVIKENEEALLSLPTNSRLDFISEKIYPNVKDNTLISYKISDNYGDVYLSSEGVEDLLNQDNFSEYNIDLFKLHIDNPADQTEDNVAVDSFRYNKTEYYYLGSSYLVSDDYTIYIQVVKNLNDSFVYMTALFSIQIAISIVCLAIIIFIGIYGTKRSLKPLIEIAETAKNVTENNLNTRIKETGNDDELDQLIKSLNQMIGQLESAFDAQKQFVSDASHELRIPLTVIQGYSDILSSWGKENPQLLEESVDSINEEIQNMKKLVEELLLITRLENNYFTQKFEPADLGELVTKVYHECEMIDSTHSFELTRADHCLVKCNESLILQALRALADNSMKYTPPQGKIRFSCTEAANRCVLSVTDTGIGIPESELENVRRRFFRVDSDRSRETGGTGLGLSIIESIVKLHRGELVIESTLGQGTTMKIFLNK</sequence>
<evidence type="ECO:0000256" key="6">
    <source>
        <dbReference type="ARBA" id="ARBA00022692"/>
    </source>
</evidence>
<dbReference type="SUPFAM" id="SSF47384">
    <property type="entry name" value="Homodimeric domain of signal transducing histidine kinase"/>
    <property type="match status" value="1"/>
</dbReference>
<keyword evidence="6 11" id="KW-0812">Transmembrane</keyword>
<gene>
    <name evidence="14" type="ORF">CPZ25_001660</name>
</gene>
<dbReference type="InterPro" id="IPR005467">
    <property type="entry name" value="His_kinase_dom"/>
</dbReference>
<dbReference type="Pfam" id="PF00512">
    <property type="entry name" value="HisKA"/>
    <property type="match status" value="1"/>
</dbReference>
<dbReference type="EC" id="2.7.13.3" evidence="3"/>
<reference evidence="14 15" key="1">
    <citation type="submission" date="2018-05" db="EMBL/GenBank/DDBJ databases">
        <title>Genome comparison of Eubacterium sp.</title>
        <authorList>
            <person name="Feng Y."/>
            <person name="Sanchez-Andrea I."/>
            <person name="Stams A.J.M."/>
            <person name="De Vos W.M."/>
        </authorList>
    </citation>
    <scope>NUCLEOTIDE SEQUENCE [LARGE SCALE GENOMIC DNA]</scope>
    <source>
        <strain evidence="14 15">YI</strain>
    </source>
</reference>
<keyword evidence="7" id="KW-0418">Kinase</keyword>
<dbReference type="CDD" id="cd06225">
    <property type="entry name" value="HAMP"/>
    <property type="match status" value="1"/>
</dbReference>
<dbReference type="InterPro" id="IPR004358">
    <property type="entry name" value="Sig_transdc_His_kin-like_C"/>
</dbReference>
<dbReference type="FunFam" id="3.30.565.10:FF:000006">
    <property type="entry name" value="Sensor histidine kinase WalK"/>
    <property type="match status" value="1"/>
</dbReference>
<evidence type="ECO:0000256" key="2">
    <source>
        <dbReference type="ARBA" id="ARBA00004370"/>
    </source>
</evidence>
<dbReference type="PROSITE" id="PS50109">
    <property type="entry name" value="HIS_KIN"/>
    <property type="match status" value="1"/>
</dbReference>
<organism evidence="14 15">
    <name type="scientific">Eubacterium maltosivorans</name>
    <dbReference type="NCBI Taxonomy" id="2041044"/>
    <lineage>
        <taxon>Bacteria</taxon>
        <taxon>Bacillati</taxon>
        <taxon>Bacillota</taxon>
        <taxon>Clostridia</taxon>
        <taxon>Eubacteriales</taxon>
        <taxon>Eubacteriaceae</taxon>
        <taxon>Eubacterium</taxon>
    </lineage>
</organism>
<feature type="transmembrane region" description="Helical" evidence="11">
    <location>
        <begin position="20"/>
        <end position="40"/>
    </location>
</feature>
<evidence type="ECO:0000259" key="12">
    <source>
        <dbReference type="PROSITE" id="PS50109"/>
    </source>
</evidence>
<dbReference type="CDD" id="cd00082">
    <property type="entry name" value="HisKA"/>
    <property type="match status" value="1"/>
</dbReference>
<dbReference type="SMART" id="SM00387">
    <property type="entry name" value="HATPase_c"/>
    <property type="match status" value="1"/>
</dbReference>
<accession>A0A4P9C424</accession>
<evidence type="ECO:0000256" key="10">
    <source>
        <dbReference type="ARBA" id="ARBA00023136"/>
    </source>
</evidence>
<evidence type="ECO:0000313" key="15">
    <source>
        <dbReference type="Proteomes" id="UP000218387"/>
    </source>
</evidence>
<keyword evidence="9" id="KW-0902">Two-component regulatory system</keyword>
<dbReference type="SUPFAM" id="SSF158472">
    <property type="entry name" value="HAMP domain-like"/>
    <property type="match status" value="1"/>
</dbReference>
<dbReference type="InterPro" id="IPR003660">
    <property type="entry name" value="HAMP_dom"/>
</dbReference>
<dbReference type="PANTHER" id="PTHR45436:SF5">
    <property type="entry name" value="SENSOR HISTIDINE KINASE TRCS"/>
    <property type="match status" value="1"/>
</dbReference>
<keyword evidence="15" id="KW-1185">Reference proteome</keyword>
<dbReference type="RefSeq" id="WP_096919470.1">
    <property type="nucleotide sequence ID" value="NZ_CP029487.1"/>
</dbReference>
<protein>
    <recommendedName>
        <fullName evidence="3">histidine kinase</fullName>
        <ecNumber evidence="3">2.7.13.3</ecNumber>
    </recommendedName>
</protein>
<dbReference type="PANTHER" id="PTHR45436">
    <property type="entry name" value="SENSOR HISTIDINE KINASE YKOH"/>
    <property type="match status" value="1"/>
</dbReference>
<dbReference type="InterPro" id="IPR050428">
    <property type="entry name" value="TCS_sensor_his_kinase"/>
</dbReference>
<dbReference type="AlphaFoldDB" id="A0A4P9C424"/>
<dbReference type="Gene3D" id="3.30.565.10">
    <property type="entry name" value="Histidine kinase-like ATPase, C-terminal domain"/>
    <property type="match status" value="1"/>
</dbReference>
<evidence type="ECO:0000259" key="13">
    <source>
        <dbReference type="PROSITE" id="PS50885"/>
    </source>
</evidence>
<keyword evidence="10 11" id="KW-0472">Membrane</keyword>
<proteinExistence type="predicted"/>